<dbReference type="EMBL" id="GBRH01230159">
    <property type="protein sequence ID" value="JAD67736.1"/>
    <property type="molecule type" value="Transcribed_RNA"/>
</dbReference>
<dbReference type="AlphaFoldDB" id="A0A0A9BWQ1"/>
<accession>A0A0A9BWQ1</accession>
<reference evidence="1" key="2">
    <citation type="journal article" date="2015" name="Data Brief">
        <title>Shoot transcriptome of the giant reed, Arundo donax.</title>
        <authorList>
            <person name="Barrero R.A."/>
            <person name="Guerrero F.D."/>
            <person name="Moolhuijzen P."/>
            <person name="Goolsby J.A."/>
            <person name="Tidwell J."/>
            <person name="Bellgard S.E."/>
            <person name="Bellgard M.I."/>
        </authorList>
    </citation>
    <scope>NUCLEOTIDE SEQUENCE</scope>
    <source>
        <tissue evidence="1">Shoot tissue taken approximately 20 cm above the soil surface</tissue>
    </source>
</reference>
<reference evidence="1" key="1">
    <citation type="submission" date="2014-09" db="EMBL/GenBank/DDBJ databases">
        <authorList>
            <person name="Magalhaes I.L.F."/>
            <person name="Oliveira U."/>
            <person name="Santos F.R."/>
            <person name="Vidigal T.H.D.A."/>
            <person name="Brescovit A.D."/>
            <person name="Santos A.J."/>
        </authorList>
    </citation>
    <scope>NUCLEOTIDE SEQUENCE</scope>
    <source>
        <tissue evidence="1">Shoot tissue taken approximately 20 cm above the soil surface</tissue>
    </source>
</reference>
<name>A0A0A9BWQ1_ARUDO</name>
<organism evidence="1">
    <name type="scientific">Arundo donax</name>
    <name type="common">Giant reed</name>
    <name type="synonym">Donax arundinaceus</name>
    <dbReference type="NCBI Taxonomy" id="35708"/>
    <lineage>
        <taxon>Eukaryota</taxon>
        <taxon>Viridiplantae</taxon>
        <taxon>Streptophyta</taxon>
        <taxon>Embryophyta</taxon>
        <taxon>Tracheophyta</taxon>
        <taxon>Spermatophyta</taxon>
        <taxon>Magnoliopsida</taxon>
        <taxon>Liliopsida</taxon>
        <taxon>Poales</taxon>
        <taxon>Poaceae</taxon>
        <taxon>PACMAD clade</taxon>
        <taxon>Arundinoideae</taxon>
        <taxon>Arundineae</taxon>
        <taxon>Arundo</taxon>
    </lineage>
</organism>
<proteinExistence type="predicted"/>
<protein>
    <submittedName>
        <fullName evidence="1">Uncharacterized protein</fullName>
    </submittedName>
</protein>
<sequence length="30" mass="3420">MVFLLYSTTSCMTQLNSRIFAVLCHLLKVS</sequence>
<evidence type="ECO:0000313" key="1">
    <source>
        <dbReference type="EMBL" id="JAD67736.1"/>
    </source>
</evidence>